<dbReference type="EMBL" id="QGKV02000297">
    <property type="protein sequence ID" value="KAF3606886.1"/>
    <property type="molecule type" value="Genomic_DNA"/>
</dbReference>
<feature type="region of interest" description="Disordered" evidence="1">
    <location>
        <begin position="53"/>
        <end position="76"/>
    </location>
</feature>
<proteinExistence type="predicted"/>
<comment type="caution">
    <text evidence="2">The sequence shown here is derived from an EMBL/GenBank/DDBJ whole genome shotgun (WGS) entry which is preliminary data.</text>
</comment>
<accession>A0ABQ7EUW4</accession>
<feature type="compositionally biased region" description="Basic and acidic residues" evidence="1">
    <location>
        <begin position="53"/>
        <end position="64"/>
    </location>
</feature>
<sequence length="159" mass="17801">MVVVPLIKEVVQPPESVVLVESDGESESVLMVVVPLIKEIFRPSEYVVLVESDSKSESASHDVETTQEESADNSPPSKVEVVFMLQEPNHCGEEFGWDDEIEDDLVENLVVKTLAQFALPAAATTSLVGVPIYISSWSLQFHFMLYLLDYFIIRRLSEL</sequence>
<evidence type="ECO:0000256" key="1">
    <source>
        <dbReference type="SAM" id="MobiDB-lite"/>
    </source>
</evidence>
<organism evidence="2 3">
    <name type="scientific">Brassica cretica</name>
    <name type="common">Mustard</name>
    <dbReference type="NCBI Taxonomy" id="69181"/>
    <lineage>
        <taxon>Eukaryota</taxon>
        <taxon>Viridiplantae</taxon>
        <taxon>Streptophyta</taxon>
        <taxon>Embryophyta</taxon>
        <taxon>Tracheophyta</taxon>
        <taxon>Spermatophyta</taxon>
        <taxon>Magnoliopsida</taxon>
        <taxon>eudicotyledons</taxon>
        <taxon>Gunneridae</taxon>
        <taxon>Pentapetalae</taxon>
        <taxon>rosids</taxon>
        <taxon>malvids</taxon>
        <taxon>Brassicales</taxon>
        <taxon>Brassicaceae</taxon>
        <taxon>Brassiceae</taxon>
        <taxon>Brassica</taxon>
    </lineage>
</organism>
<protein>
    <submittedName>
        <fullName evidence="2">Uncharacterized protein</fullName>
    </submittedName>
</protein>
<keyword evidence="3" id="KW-1185">Reference proteome</keyword>
<evidence type="ECO:0000313" key="2">
    <source>
        <dbReference type="EMBL" id="KAF3606886.1"/>
    </source>
</evidence>
<dbReference type="Proteomes" id="UP000266723">
    <property type="component" value="Unassembled WGS sequence"/>
</dbReference>
<gene>
    <name evidence="2" type="ORF">DY000_02049445</name>
</gene>
<evidence type="ECO:0000313" key="3">
    <source>
        <dbReference type="Proteomes" id="UP000266723"/>
    </source>
</evidence>
<reference evidence="2 3" key="1">
    <citation type="journal article" date="2020" name="BMC Genomics">
        <title>Intraspecific diversification of the crop wild relative Brassica cretica Lam. using demographic model selection.</title>
        <authorList>
            <person name="Kioukis A."/>
            <person name="Michalopoulou V.A."/>
            <person name="Briers L."/>
            <person name="Pirintsos S."/>
            <person name="Studholme D.J."/>
            <person name="Pavlidis P."/>
            <person name="Sarris P.F."/>
        </authorList>
    </citation>
    <scope>NUCLEOTIDE SEQUENCE [LARGE SCALE GENOMIC DNA]</scope>
    <source>
        <strain evidence="3">cv. PFS-1207/04</strain>
    </source>
</reference>
<name>A0ABQ7EUW4_BRACR</name>